<feature type="transmembrane region" description="Helical" evidence="1">
    <location>
        <begin position="55"/>
        <end position="73"/>
    </location>
</feature>
<gene>
    <name evidence="2" type="ORF">V6N11_020205</name>
</gene>
<keyword evidence="3" id="KW-1185">Reference proteome</keyword>
<keyword evidence="1" id="KW-1133">Transmembrane helix</keyword>
<proteinExistence type="predicted"/>
<keyword evidence="1" id="KW-0472">Membrane</keyword>
<keyword evidence="1" id="KW-0812">Transmembrane</keyword>
<evidence type="ECO:0000313" key="3">
    <source>
        <dbReference type="Proteomes" id="UP001396334"/>
    </source>
</evidence>
<name>A0ABR2Q895_9ROSI</name>
<evidence type="ECO:0000313" key="2">
    <source>
        <dbReference type="EMBL" id="KAK8996706.1"/>
    </source>
</evidence>
<evidence type="ECO:0000256" key="1">
    <source>
        <dbReference type="SAM" id="Phobius"/>
    </source>
</evidence>
<dbReference type="EMBL" id="JBBPBN010000043">
    <property type="protein sequence ID" value="KAK8996706.1"/>
    <property type="molecule type" value="Genomic_DNA"/>
</dbReference>
<comment type="caution">
    <text evidence="2">The sequence shown here is derived from an EMBL/GenBank/DDBJ whole genome shotgun (WGS) entry which is preliminary data.</text>
</comment>
<sequence length="78" mass="8841">MCKCASTRTEKEEMLQYSRKDDEQRDAAALGTLMVAEMLQHSGVQNRQKCRKDKAARYFAAHMAFLAGIVPYVKGIFP</sequence>
<dbReference type="Proteomes" id="UP001396334">
    <property type="component" value="Unassembled WGS sequence"/>
</dbReference>
<protein>
    <submittedName>
        <fullName evidence="2">Uncharacterized protein</fullName>
    </submittedName>
</protein>
<accession>A0ABR2Q895</accession>
<reference evidence="2 3" key="1">
    <citation type="journal article" date="2024" name="G3 (Bethesda)">
        <title>Genome assembly of Hibiscus sabdariffa L. provides insights into metabolisms of medicinal natural products.</title>
        <authorList>
            <person name="Kim T."/>
        </authorList>
    </citation>
    <scope>NUCLEOTIDE SEQUENCE [LARGE SCALE GENOMIC DNA]</scope>
    <source>
        <strain evidence="2">TK-2024</strain>
        <tissue evidence="2">Old leaves</tissue>
    </source>
</reference>
<organism evidence="2 3">
    <name type="scientific">Hibiscus sabdariffa</name>
    <name type="common">roselle</name>
    <dbReference type="NCBI Taxonomy" id="183260"/>
    <lineage>
        <taxon>Eukaryota</taxon>
        <taxon>Viridiplantae</taxon>
        <taxon>Streptophyta</taxon>
        <taxon>Embryophyta</taxon>
        <taxon>Tracheophyta</taxon>
        <taxon>Spermatophyta</taxon>
        <taxon>Magnoliopsida</taxon>
        <taxon>eudicotyledons</taxon>
        <taxon>Gunneridae</taxon>
        <taxon>Pentapetalae</taxon>
        <taxon>rosids</taxon>
        <taxon>malvids</taxon>
        <taxon>Malvales</taxon>
        <taxon>Malvaceae</taxon>
        <taxon>Malvoideae</taxon>
        <taxon>Hibiscus</taxon>
    </lineage>
</organism>